<feature type="chain" id="PRO_5013011168" description="UrcA family protein" evidence="1">
    <location>
        <begin position="20"/>
        <end position="104"/>
    </location>
</feature>
<accession>A0A258FQV3</accession>
<sequence>MSPSLILATTLVASSPAQAAAPAPEMRVAIGDLDFTRDSGQDEFVRRVHAASRDYCRDRIEIVTPDRLGEVSVCRAEMRRLAYRALPAPRMQQLAEAGRLRAIR</sequence>
<proteinExistence type="predicted"/>
<gene>
    <name evidence="2" type="ORF">B7Z01_05890</name>
</gene>
<dbReference type="AlphaFoldDB" id="A0A258FQV3"/>
<evidence type="ECO:0008006" key="4">
    <source>
        <dbReference type="Google" id="ProtNLM"/>
    </source>
</evidence>
<feature type="signal peptide" evidence="1">
    <location>
        <begin position="1"/>
        <end position="19"/>
    </location>
</feature>
<dbReference type="EMBL" id="NCEB01000009">
    <property type="protein sequence ID" value="OYX34378.1"/>
    <property type="molecule type" value="Genomic_DNA"/>
</dbReference>
<comment type="caution">
    <text evidence="2">The sequence shown here is derived from an EMBL/GenBank/DDBJ whole genome shotgun (WGS) entry which is preliminary data.</text>
</comment>
<evidence type="ECO:0000256" key="1">
    <source>
        <dbReference type="SAM" id="SignalP"/>
    </source>
</evidence>
<protein>
    <recommendedName>
        <fullName evidence="4">UrcA family protein</fullName>
    </recommendedName>
</protein>
<dbReference type="NCBIfam" id="TIGR04433">
    <property type="entry name" value="UrcA_uranyl"/>
    <property type="match status" value="1"/>
</dbReference>
<name>A0A258FQV3_9CAUL</name>
<evidence type="ECO:0000313" key="3">
    <source>
        <dbReference type="Proteomes" id="UP000215595"/>
    </source>
</evidence>
<keyword evidence="1" id="KW-0732">Signal</keyword>
<reference evidence="2 3" key="1">
    <citation type="submission" date="2017-03" db="EMBL/GenBank/DDBJ databases">
        <title>Lifting the veil on microbial sulfur biogeochemistry in mining wastewaters.</title>
        <authorList>
            <person name="Kantor R.S."/>
            <person name="Colenbrander Nelson T."/>
            <person name="Marshall S."/>
            <person name="Bennett D."/>
            <person name="Apte S."/>
            <person name="Camacho D."/>
            <person name="Thomas B.C."/>
            <person name="Warren L.A."/>
            <person name="Banfield J.F."/>
        </authorList>
    </citation>
    <scope>NUCLEOTIDE SEQUENCE [LARGE SCALE GENOMIC DNA]</scope>
    <source>
        <strain evidence="2">32-69-9</strain>
    </source>
</reference>
<evidence type="ECO:0000313" key="2">
    <source>
        <dbReference type="EMBL" id="OYX34378.1"/>
    </source>
</evidence>
<dbReference type="Proteomes" id="UP000215595">
    <property type="component" value="Unassembled WGS sequence"/>
</dbReference>
<organism evidence="2 3">
    <name type="scientific">Brevundimonas subvibrioides</name>
    <dbReference type="NCBI Taxonomy" id="74313"/>
    <lineage>
        <taxon>Bacteria</taxon>
        <taxon>Pseudomonadati</taxon>
        <taxon>Pseudomonadota</taxon>
        <taxon>Alphaproteobacteria</taxon>
        <taxon>Caulobacterales</taxon>
        <taxon>Caulobacteraceae</taxon>
        <taxon>Brevundimonas</taxon>
    </lineage>
</organism>
<dbReference type="InterPro" id="IPR030972">
    <property type="entry name" value="UrcA_uranyl"/>
</dbReference>